<sequence>MAFIIVIRYQRCIAVGLCCRCWCMHVCGRVYVYVYTWAPARWCADAQRGQRAAAAAERSSRPTTMWRDTANATTPTP</sequence>
<dbReference type="AlphaFoldDB" id="A0ABD2W8C2"/>
<name>A0ABD2W8C2_9HYME</name>
<evidence type="ECO:0008006" key="4">
    <source>
        <dbReference type="Google" id="ProtNLM"/>
    </source>
</evidence>
<reference evidence="2 3" key="1">
    <citation type="journal article" date="2024" name="bioRxiv">
        <title>A reference genome for Trichogramma kaykai: A tiny desert-dwelling parasitoid wasp with competing sex-ratio distorters.</title>
        <authorList>
            <person name="Culotta J."/>
            <person name="Lindsey A.R."/>
        </authorList>
    </citation>
    <scope>NUCLEOTIDE SEQUENCE [LARGE SCALE GENOMIC DNA]</scope>
    <source>
        <strain evidence="2 3">KSX58</strain>
    </source>
</reference>
<protein>
    <recommendedName>
        <fullName evidence="4">Secreted protein</fullName>
    </recommendedName>
</protein>
<feature type="region of interest" description="Disordered" evidence="1">
    <location>
        <begin position="54"/>
        <end position="77"/>
    </location>
</feature>
<evidence type="ECO:0000256" key="1">
    <source>
        <dbReference type="SAM" id="MobiDB-lite"/>
    </source>
</evidence>
<gene>
    <name evidence="2" type="ORF">TKK_016236</name>
</gene>
<proteinExistence type="predicted"/>
<organism evidence="2 3">
    <name type="scientific">Trichogramma kaykai</name>
    <dbReference type="NCBI Taxonomy" id="54128"/>
    <lineage>
        <taxon>Eukaryota</taxon>
        <taxon>Metazoa</taxon>
        <taxon>Ecdysozoa</taxon>
        <taxon>Arthropoda</taxon>
        <taxon>Hexapoda</taxon>
        <taxon>Insecta</taxon>
        <taxon>Pterygota</taxon>
        <taxon>Neoptera</taxon>
        <taxon>Endopterygota</taxon>
        <taxon>Hymenoptera</taxon>
        <taxon>Apocrita</taxon>
        <taxon>Proctotrupomorpha</taxon>
        <taxon>Chalcidoidea</taxon>
        <taxon>Trichogrammatidae</taxon>
        <taxon>Trichogramma</taxon>
    </lineage>
</organism>
<dbReference type="EMBL" id="JBJJXI010000128">
    <property type="protein sequence ID" value="KAL3388815.1"/>
    <property type="molecule type" value="Genomic_DNA"/>
</dbReference>
<accession>A0ABD2W8C2</accession>
<evidence type="ECO:0000313" key="3">
    <source>
        <dbReference type="Proteomes" id="UP001627154"/>
    </source>
</evidence>
<evidence type="ECO:0000313" key="2">
    <source>
        <dbReference type="EMBL" id="KAL3388815.1"/>
    </source>
</evidence>
<comment type="caution">
    <text evidence="2">The sequence shown here is derived from an EMBL/GenBank/DDBJ whole genome shotgun (WGS) entry which is preliminary data.</text>
</comment>
<dbReference type="Proteomes" id="UP001627154">
    <property type="component" value="Unassembled WGS sequence"/>
</dbReference>
<keyword evidence="3" id="KW-1185">Reference proteome</keyword>